<dbReference type="CDD" id="cd11296">
    <property type="entry name" value="O-FucT_like"/>
    <property type="match status" value="1"/>
</dbReference>
<dbReference type="Pfam" id="PF10250">
    <property type="entry name" value="O-FucT"/>
    <property type="match status" value="1"/>
</dbReference>
<dbReference type="InterPro" id="IPR019378">
    <property type="entry name" value="GDP-Fuc_O-FucTrfase"/>
</dbReference>
<protein>
    <recommendedName>
        <fullName evidence="6">Alternative oxidase</fullName>
    </recommendedName>
</protein>
<keyword evidence="5" id="KW-1185">Reference proteome</keyword>
<evidence type="ECO:0000256" key="2">
    <source>
        <dbReference type="ARBA" id="ARBA00023253"/>
    </source>
</evidence>
<evidence type="ECO:0008006" key="6">
    <source>
        <dbReference type="Google" id="ProtNLM"/>
    </source>
</evidence>
<reference evidence="4 5" key="1">
    <citation type="submission" date="2023-01" db="EMBL/GenBank/DDBJ databases">
        <title>Analysis of 21 Apiospora genomes using comparative genomics revels a genus with tremendous synthesis potential of carbohydrate active enzymes and secondary metabolites.</title>
        <authorList>
            <person name="Sorensen T."/>
        </authorList>
    </citation>
    <scope>NUCLEOTIDE SEQUENCE [LARGE SCALE GENOMIC DNA]</scope>
    <source>
        <strain evidence="4 5">CBS 114990</strain>
    </source>
</reference>
<evidence type="ECO:0000256" key="1">
    <source>
        <dbReference type="ARBA" id="ARBA00022679"/>
    </source>
</evidence>
<dbReference type="Gene3D" id="3.40.50.11350">
    <property type="match status" value="1"/>
</dbReference>
<organism evidence="4 5">
    <name type="scientific">Apiospora hydei</name>
    <dbReference type="NCBI Taxonomy" id="1337664"/>
    <lineage>
        <taxon>Eukaryota</taxon>
        <taxon>Fungi</taxon>
        <taxon>Dikarya</taxon>
        <taxon>Ascomycota</taxon>
        <taxon>Pezizomycotina</taxon>
        <taxon>Sordariomycetes</taxon>
        <taxon>Xylariomycetidae</taxon>
        <taxon>Amphisphaeriales</taxon>
        <taxon>Apiosporaceae</taxon>
        <taxon>Apiospora</taxon>
    </lineage>
</organism>
<proteinExistence type="predicted"/>
<comment type="caution">
    <text evidence="4">The sequence shown here is derived from an EMBL/GenBank/DDBJ whole genome shotgun (WGS) entry which is preliminary data.</text>
</comment>
<name>A0ABR1WPH9_9PEZI</name>
<evidence type="ECO:0000313" key="4">
    <source>
        <dbReference type="EMBL" id="KAK8085426.1"/>
    </source>
</evidence>
<dbReference type="Proteomes" id="UP001433268">
    <property type="component" value="Unassembled WGS sequence"/>
</dbReference>
<gene>
    <name evidence="4" type="ORF">PG997_006697</name>
</gene>
<dbReference type="GeneID" id="92044072"/>
<keyword evidence="1" id="KW-0808">Transferase</keyword>
<dbReference type="RefSeq" id="XP_066669935.1">
    <property type="nucleotide sequence ID" value="XM_066811012.1"/>
</dbReference>
<sequence length="465" mass="52393">MAISDRANTAMIRLAQAALLLLIWVSLVHLRGPNLFYQNPEALTPEQQEEDDAFIRTAAAVEFPAPIDYAPIREACTRVRPAHFRPGLVFTCEDQHGGVGMLRLQILKCVRYAIHAGAAVVIPSLSKRNPRDITDIETTVQVPLDYLFDRDAFISHLTQGCPGMRLYDRVEDFPNYERRAVEPLSVVGDQFEKQSSGKSRNSSSAISASSEEDDESLLLFPREWRNYFDSWLAQENIVISPEAPVHIKLGQTYLEYPVREDGDAFAGEFGKILSFRNETRVMAARVLAALRRRLGGDDTTQNHLIDPGLAISPHAYYGAHLRLEKDAVSAWDPDLYRFSRMEDQFEEQFQNLKRTGLEVVYVASGNRTVVDLFAEYLQRRITEEVKGSDLVLRNGGNSSSTRSHIRNVTVVTKQDLLRGDALTELEQMTFDQQGLVDFLMMFKASAFMGVAFSSFLGPWRCDATS</sequence>
<evidence type="ECO:0000313" key="5">
    <source>
        <dbReference type="Proteomes" id="UP001433268"/>
    </source>
</evidence>
<keyword evidence="2" id="KW-0294">Fucose metabolism</keyword>
<accession>A0ABR1WPH9</accession>
<keyword evidence="3" id="KW-0119">Carbohydrate metabolism</keyword>
<evidence type="ECO:0000256" key="3">
    <source>
        <dbReference type="ARBA" id="ARBA00023277"/>
    </source>
</evidence>
<dbReference type="EMBL" id="JAQQWN010000005">
    <property type="protein sequence ID" value="KAK8085426.1"/>
    <property type="molecule type" value="Genomic_DNA"/>
</dbReference>